<evidence type="ECO:0000256" key="2">
    <source>
        <dbReference type="ARBA" id="ARBA00022676"/>
    </source>
</evidence>
<comment type="similarity">
    <text evidence="1">Belongs to the glycosyltransferase 2 family.</text>
</comment>
<accession>A0A0G1M3Q8</accession>
<dbReference type="InterPro" id="IPR001173">
    <property type="entry name" value="Glyco_trans_2-like"/>
</dbReference>
<proteinExistence type="inferred from homology"/>
<keyword evidence="4" id="KW-0812">Transmembrane</keyword>
<organism evidence="6 7">
    <name type="scientific">Candidatus Woesebacteria bacterium GW2011_GWE1_45_18</name>
    <dbReference type="NCBI Taxonomy" id="1618598"/>
    <lineage>
        <taxon>Bacteria</taxon>
        <taxon>Candidatus Woeseibacteriota</taxon>
    </lineage>
</organism>
<dbReference type="Pfam" id="PF00535">
    <property type="entry name" value="Glycos_transf_2"/>
    <property type="match status" value="1"/>
</dbReference>
<comment type="caution">
    <text evidence="6">The sequence shown here is derived from an EMBL/GenBank/DDBJ whole genome shotgun (WGS) entry which is preliminary data.</text>
</comment>
<dbReference type="GO" id="GO:0016757">
    <property type="term" value="F:glycosyltransferase activity"/>
    <property type="evidence" value="ECO:0007669"/>
    <property type="project" value="UniProtKB-KW"/>
</dbReference>
<keyword evidence="2" id="KW-0328">Glycosyltransferase</keyword>
<evidence type="ECO:0000259" key="5">
    <source>
        <dbReference type="Pfam" id="PF00535"/>
    </source>
</evidence>
<evidence type="ECO:0000256" key="3">
    <source>
        <dbReference type="ARBA" id="ARBA00022679"/>
    </source>
</evidence>
<dbReference type="Gene3D" id="3.90.550.10">
    <property type="entry name" value="Spore Coat Polysaccharide Biosynthesis Protein SpsA, Chain A"/>
    <property type="match status" value="1"/>
</dbReference>
<keyword evidence="4" id="KW-0472">Membrane</keyword>
<dbReference type="CDD" id="cd00761">
    <property type="entry name" value="Glyco_tranf_GTA_type"/>
    <property type="match status" value="1"/>
</dbReference>
<gene>
    <name evidence="6" type="ORF">UX03_C0028G0002</name>
</gene>
<dbReference type="AlphaFoldDB" id="A0A0G1M3Q8"/>
<keyword evidence="3" id="KW-0808">Transferase</keyword>
<protein>
    <recommendedName>
        <fullName evidence="5">Glycosyltransferase 2-like domain-containing protein</fullName>
    </recommendedName>
</protein>
<keyword evidence="4" id="KW-1133">Transmembrane helix</keyword>
<dbReference type="InterPro" id="IPR029044">
    <property type="entry name" value="Nucleotide-diphossugar_trans"/>
</dbReference>
<reference evidence="6 7" key="1">
    <citation type="journal article" date="2015" name="Nature">
        <title>rRNA introns, odd ribosomes, and small enigmatic genomes across a large radiation of phyla.</title>
        <authorList>
            <person name="Brown C.T."/>
            <person name="Hug L.A."/>
            <person name="Thomas B.C."/>
            <person name="Sharon I."/>
            <person name="Castelle C.J."/>
            <person name="Singh A."/>
            <person name="Wilkins M.J."/>
            <person name="Williams K.H."/>
            <person name="Banfield J.F."/>
        </authorList>
    </citation>
    <scope>NUCLEOTIDE SEQUENCE [LARGE SCALE GENOMIC DNA]</scope>
</reference>
<name>A0A0G1M3Q8_9BACT</name>
<evidence type="ECO:0000256" key="4">
    <source>
        <dbReference type="SAM" id="Phobius"/>
    </source>
</evidence>
<evidence type="ECO:0000313" key="6">
    <source>
        <dbReference type="EMBL" id="KKU02712.1"/>
    </source>
</evidence>
<feature type="transmembrane region" description="Helical" evidence="4">
    <location>
        <begin position="248"/>
        <end position="269"/>
    </location>
</feature>
<dbReference type="PANTHER" id="PTHR43630:SF1">
    <property type="entry name" value="POLY-BETA-1,6-N-ACETYL-D-GLUCOSAMINE SYNTHASE"/>
    <property type="match status" value="1"/>
</dbReference>
<dbReference type="PANTHER" id="PTHR43630">
    <property type="entry name" value="POLY-BETA-1,6-N-ACETYL-D-GLUCOSAMINE SYNTHASE"/>
    <property type="match status" value="1"/>
</dbReference>
<evidence type="ECO:0000313" key="7">
    <source>
        <dbReference type="Proteomes" id="UP000034086"/>
    </source>
</evidence>
<feature type="domain" description="Glycosyltransferase 2-like" evidence="5">
    <location>
        <begin position="4"/>
        <end position="154"/>
    </location>
</feature>
<dbReference type="SUPFAM" id="SSF53448">
    <property type="entry name" value="Nucleotide-diphospho-sugar transferases"/>
    <property type="match status" value="1"/>
</dbReference>
<sequence length="274" mass="30770">MKISVIIPTFNEEKVIGRCLESLTNQNYADFEVIVVDDGSSDNTLKIASGEKVKVLSQKHQGPGAARNLGSKSASGDILVFVDADMSFDKNFLKNLVKPIVAAKAKGTFSRYEYVSNWDNVWARCWNVNQNWEPKRRHPRNYPDKQPVFRAILKKEFDRVGGFTPGGYTDDYSLSEKLDYPAVSAPGAIFYHENPDSLLEVFRQAKWSGKRKYKLGLLGDIIALVRASFPISVILGVVKAFIHGVPGFLLFKIVYDFGIIVGILEKLFWGKQTK</sequence>
<evidence type="ECO:0000256" key="1">
    <source>
        <dbReference type="ARBA" id="ARBA00006739"/>
    </source>
</evidence>
<feature type="transmembrane region" description="Helical" evidence="4">
    <location>
        <begin position="215"/>
        <end position="242"/>
    </location>
</feature>
<dbReference type="EMBL" id="LCKQ01000028">
    <property type="protein sequence ID" value="KKU02712.1"/>
    <property type="molecule type" value="Genomic_DNA"/>
</dbReference>
<dbReference type="Proteomes" id="UP000034086">
    <property type="component" value="Unassembled WGS sequence"/>
</dbReference>